<dbReference type="GO" id="GO:0005886">
    <property type="term" value="C:plasma membrane"/>
    <property type="evidence" value="ECO:0007669"/>
    <property type="project" value="UniProtKB-SubCell"/>
</dbReference>
<comment type="caution">
    <text evidence="2">The sequence shown here is derived from an EMBL/GenBank/DDBJ whole genome shotgun (WGS) entry which is preliminary data.</text>
</comment>
<dbReference type="InterPro" id="IPR002696">
    <property type="entry name" value="Membr_insert_effic_factor_YidD"/>
</dbReference>
<evidence type="ECO:0000256" key="1">
    <source>
        <dbReference type="HAMAP-Rule" id="MF_00386"/>
    </source>
</evidence>
<keyword evidence="1" id="KW-0472">Membrane</keyword>
<proteinExistence type="inferred from homology"/>
<comment type="function">
    <text evidence="1">Could be involved in insertion of integral membrane proteins into the membrane.</text>
</comment>
<comment type="similarity">
    <text evidence="1">Belongs to the UPF0161 family.</text>
</comment>
<evidence type="ECO:0000313" key="2">
    <source>
        <dbReference type="EMBL" id="KMW57971.1"/>
    </source>
</evidence>
<reference evidence="2 3" key="1">
    <citation type="submission" date="2015-06" db="EMBL/GenBank/DDBJ databases">
        <title>Draft genome sequence of an Alphaproteobacteria species associated to the Mediterranean sponge Oscarella lobularis.</title>
        <authorList>
            <person name="Jourda C."/>
            <person name="Santini S."/>
            <person name="Claverie J.-M."/>
        </authorList>
    </citation>
    <scope>NUCLEOTIDE SEQUENCE [LARGE SCALE GENOMIC DNA]</scope>
    <source>
        <strain evidence="2">IGS</strain>
    </source>
</reference>
<dbReference type="EMBL" id="LFTY01000002">
    <property type="protein sequence ID" value="KMW57971.1"/>
    <property type="molecule type" value="Genomic_DNA"/>
</dbReference>
<dbReference type="OrthoDB" id="9801753at2"/>
<dbReference type="Proteomes" id="UP000037178">
    <property type="component" value="Unassembled WGS sequence"/>
</dbReference>
<dbReference type="PATRIC" id="fig|1675527.3.peg.3076"/>
<dbReference type="AlphaFoldDB" id="A0A0J9E5K8"/>
<dbReference type="RefSeq" id="WP_049643632.1">
    <property type="nucleotide sequence ID" value="NZ_LFTY01000002.1"/>
</dbReference>
<organism evidence="2 3">
    <name type="scientific">Candidatus Rhodobacter oscarellae</name>
    <dbReference type="NCBI Taxonomy" id="1675527"/>
    <lineage>
        <taxon>Bacteria</taxon>
        <taxon>Pseudomonadati</taxon>
        <taxon>Pseudomonadota</taxon>
        <taxon>Alphaproteobacteria</taxon>
        <taxon>Rhodobacterales</taxon>
        <taxon>Rhodobacter group</taxon>
        <taxon>Rhodobacter</taxon>
    </lineage>
</organism>
<dbReference type="STRING" id="1675527.AIOL_002939"/>
<keyword evidence="3" id="KW-1185">Reference proteome</keyword>
<accession>A0A0J9E5K8</accession>
<dbReference type="Pfam" id="PF01809">
    <property type="entry name" value="YidD"/>
    <property type="match status" value="1"/>
</dbReference>
<protein>
    <recommendedName>
        <fullName evidence="1">Putative membrane protein insertion efficiency factor</fullName>
    </recommendedName>
</protein>
<keyword evidence="1" id="KW-1003">Cell membrane</keyword>
<dbReference type="PANTHER" id="PTHR33383:SF1">
    <property type="entry name" value="MEMBRANE PROTEIN INSERTION EFFICIENCY FACTOR-RELATED"/>
    <property type="match status" value="1"/>
</dbReference>
<dbReference type="SMART" id="SM01234">
    <property type="entry name" value="Haemolytic"/>
    <property type="match status" value="1"/>
</dbReference>
<gene>
    <name evidence="2" type="ORF">AIOL_002939</name>
</gene>
<evidence type="ECO:0000313" key="3">
    <source>
        <dbReference type="Proteomes" id="UP000037178"/>
    </source>
</evidence>
<dbReference type="NCBIfam" id="TIGR00278">
    <property type="entry name" value="membrane protein insertion efficiency factor YidD"/>
    <property type="match status" value="1"/>
</dbReference>
<dbReference type="HAMAP" id="MF_00386">
    <property type="entry name" value="UPF0161_YidD"/>
    <property type="match status" value="1"/>
</dbReference>
<comment type="subcellular location">
    <subcellularLocation>
        <location evidence="1">Cell membrane</location>
        <topology evidence="1">Peripheral membrane protein</topology>
        <orientation evidence="1">Cytoplasmic side</orientation>
    </subcellularLocation>
</comment>
<name>A0A0J9E5K8_9RHOB</name>
<dbReference type="PANTHER" id="PTHR33383">
    <property type="entry name" value="MEMBRANE PROTEIN INSERTION EFFICIENCY FACTOR-RELATED"/>
    <property type="match status" value="1"/>
</dbReference>
<sequence>MTPLAYLLALPVRGYRLLFSPWVGFNCRYHPTCSAYALEALRKHGGLKGGWLTIRRIMRCHPWGGSGIDNVPERVEDRPD</sequence>